<dbReference type="EC" id="4.2.1.20" evidence="11"/>
<organism evidence="13 14">
    <name type="scientific">Capnocytophaga cynodegmi</name>
    <dbReference type="NCBI Taxonomy" id="28189"/>
    <lineage>
        <taxon>Bacteria</taxon>
        <taxon>Pseudomonadati</taxon>
        <taxon>Bacteroidota</taxon>
        <taxon>Flavobacteriia</taxon>
        <taxon>Flavobacteriales</taxon>
        <taxon>Flavobacteriaceae</taxon>
        <taxon>Capnocytophaga</taxon>
    </lineage>
</organism>
<keyword evidence="6 11" id="KW-0822">Tryptophan biosynthesis</keyword>
<evidence type="ECO:0000256" key="6">
    <source>
        <dbReference type="ARBA" id="ARBA00022822"/>
    </source>
</evidence>
<dbReference type="FunFam" id="3.40.50.1100:FF:000001">
    <property type="entry name" value="Tryptophan synthase beta chain"/>
    <property type="match status" value="1"/>
</dbReference>
<evidence type="ECO:0000256" key="4">
    <source>
        <dbReference type="ARBA" id="ARBA00011270"/>
    </source>
</evidence>
<dbReference type="NCBIfam" id="TIGR00263">
    <property type="entry name" value="trpB"/>
    <property type="match status" value="1"/>
</dbReference>
<dbReference type="InterPro" id="IPR023026">
    <property type="entry name" value="Trp_synth_beta/beta-like"/>
</dbReference>
<dbReference type="GO" id="GO:0005737">
    <property type="term" value="C:cytoplasm"/>
    <property type="evidence" value="ECO:0007669"/>
    <property type="project" value="TreeGrafter"/>
</dbReference>
<gene>
    <name evidence="11 13" type="primary">trpB</name>
    <name evidence="13" type="ORF">CCYN2B_250018</name>
</gene>
<evidence type="ECO:0000256" key="5">
    <source>
        <dbReference type="ARBA" id="ARBA00022605"/>
    </source>
</evidence>
<evidence type="ECO:0000256" key="8">
    <source>
        <dbReference type="ARBA" id="ARBA00023141"/>
    </source>
</evidence>
<name>A0A0B7HBU2_9FLAO</name>
<evidence type="ECO:0000256" key="3">
    <source>
        <dbReference type="ARBA" id="ARBA00009982"/>
    </source>
</evidence>
<comment type="similarity">
    <text evidence="3 11">Belongs to the TrpB family.</text>
</comment>
<dbReference type="GO" id="GO:0004834">
    <property type="term" value="F:tryptophan synthase activity"/>
    <property type="evidence" value="ECO:0007669"/>
    <property type="project" value="UniProtKB-UniRule"/>
</dbReference>
<reference evidence="14" key="1">
    <citation type="submission" date="2015-01" db="EMBL/GenBank/DDBJ databases">
        <authorList>
            <person name="MANFREDI Pablo"/>
        </authorList>
    </citation>
    <scope>NUCLEOTIDE SEQUENCE [LARGE SCALE GENOMIC DNA]</scope>
    <source>
        <strain evidence="14">Ccyn2B</strain>
    </source>
</reference>
<dbReference type="Pfam" id="PF00291">
    <property type="entry name" value="PALP"/>
    <property type="match status" value="1"/>
</dbReference>
<evidence type="ECO:0000256" key="10">
    <source>
        <dbReference type="ARBA" id="ARBA00049047"/>
    </source>
</evidence>
<dbReference type="SUPFAM" id="SSF53686">
    <property type="entry name" value="Tryptophan synthase beta subunit-like PLP-dependent enzymes"/>
    <property type="match status" value="1"/>
</dbReference>
<dbReference type="PANTHER" id="PTHR48077">
    <property type="entry name" value="TRYPTOPHAN SYNTHASE-RELATED"/>
    <property type="match status" value="1"/>
</dbReference>
<evidence type="ECO:0000256" key="7">
    <source>
        <dbReference type="ARBA" id="ARBA00022898"/>
    </source>
</evidence>
<dbReference type="STRING" id="28189.CCYN74_130019"/>
<dbReference type="Proteomes" id="UP000038055">
    <property type="component" value="Unassembled WGS sequence"/>
</dbReference>
<comment type="cofactor">
    <cofactor evidence="1 11">
        <name>pyridoxal 5'-phosphate</name>
        <dbReference type="ChEBI" id="CHEBI:597326"/>
    </cofactor>
</comment>
<comment type="subunit">
    <text evidence="4 11">Tetramer of two alpha and two beta chains.</text>
</comment>
<keyword evidence="7 11" id="KW-0663">Pyridoxal phosphate</keyword>
<dbReference type="CDD" id="cd06446">
    <property type="entry name" value="Trp-synth_B"/>
    <property type="match status" value="1"/>
</dbReference>
<dbReference type="Gene3D" id="3.40.50.1100">
    <property type="match status" value="2"/>
</dbReference>
<feature type="modified residue" description="N6-(pyridoxal phosphate)lysine" evidence="11">
    <location>
        <position position="90"/>
    </location>
</feature>
<dbReference type="FunFam" id="3.40.50.1100:FF:000004">
    <property type="entry name" value="Tryptophan synthase beta chain"/>
    <property type="match status" value="1"/>
</dbReference>
<evidence type="ECO:0000256" key="1">
    <source>
        <dbReference type="ARBA" id="ARBA00001933"/>
    </source>
</evidence>
<evidence type="ECO:0000256" key="9">
    <source>
        <dbReference type="ARBA" id="ARBA00023239"/>
    </source>
</evidence>
<evidence type="ECO:0000313" key="13">
    <source>
        <dbReference type="EMBL" id="CEN35068.1"/>
    </source>
</evidence>
<dbReference type="InterPro" id="IPR001926">
    <property type="entry name" value="TrpB-like_PALP"/>
</dbReference>
<dbReference type="eggNOG" id="COG0133">
    <property type="taxonomic scope" value="Bacteria"/>
</dbReference>
<sequence length="394" mass="43178">MDFKNPDKYGYYGDFGGAFIPEMLHPNVEELENKYLEIIESKEFNKEFNQLLKDYVGRETPLYFAENLSKKYQTQIYLKREDLNHTGAHKINNALGQALLAKKLGKNRIIAETGAGQHGVATATVTALLGLECIVYMGETDIKRQALNVARMKMLGAEVRAVTSGSKTLKDAVNEALRDWINNPTSTHYIIGSAVGPHPFPDMVARFQSVISQEIKLQLKAKIGRENPDYIIACVGGGSNAAGSFYHFVNEPNVKIIAAEAAGLGLESGKSAATTQLGSLGILHGSQSLVMQDNDGQVIEPHSISAGLDYPGIGPFHANLFKQKRAEFLSITDEEALKSAFEITQMEGIIPALESSHALAVLSKKKFKKDDVVVITLSGRGDKDIEIYSKNRDF</sequence>
<dbReference type="EMBL" id="CDOD01000018">
    <property type="protein sequence ID" value="CEN35068.1"/>
    <property type="molecule type" value="Genomic_DNA"/>
</dbReference>
<evidence type="ECO:0000256" key="2">
    <source>
        <dbReference type="ARBA" id="ARBA00004733"/>
    </source>
</evidence>
<dbReference type="AlphaFoldDB" id="A0A0B7HBU2"/>
<keyword evidence="9 11" id="KW-0456">Lyase</keyword>
<dbReference type="InterPro" id="IPR006654">
    <property type="entry name" value="Trp_synth_beta"/>
</dbReference>
<keyword evidence="8 11" id="KW-0057">Aromatic amino acid biosynthesis</keyword>
<evidence type="ECO:0000259" key="12">
    <source>
        <dbReference type="Pfam" id="PF00291"/>
    </source>
</evidence>
<comment type="pathway">
    <text evidence="2 11">Amino-acid biosynthesis; L-tryptophan biosynthesis; L-tryptophan from chorismate: step 5/5.</text>
</comment>
<evidence type="ECO:0000256" key="11">
    <source>
        <dbReference type="HAMAP-Rule" id="MF_00133"/>
    </source>
</evidence>
<dbReference type="PANTHER" id="PTHR48077:SF3">
    <property type="entry name" value="TRYPTOPHAN SYNTHASE"/>
    <property type="match status" value="1"/>
</dbReference>
<proteinExistence type="inferred from homology"/>
<comment type="catalytic activity">
    <reaction evidence="10 11">
        <text>(1S,2R)-1-C-(indol-3-yl)glycerol 3-phosphate + L-serine = D-glyceraldehyde 3-phosphate + L-tryptophan + H2O</text>
        <dbReference type="Rhea" id="RHEA:10532"/>
        <dbReference type="ChEBI" id="CHEBI:15377"/>
        <dbReference type="ChEBI" id="CHEBI:33384"/>
        <dbReference type="ChEBI" id="CHEBI:57912"/>
        <dbReference type="ChEBI" id="CHEBI:58866"/>
        <dbReference type="ChEBI" id="CHEBI:59776"/>
        <dbReference type="EC" id="4.2.1.20"/>
    </reaction>
</comment>
<dbReference type="InterPro" id="IPR036052">
    <property type="entry name" value="TrpB-like_PALP_sf"/>
</dbReference>
<protein>
    <recommendedName>
        <fullName evidence="11">Tryptophan synthase beta chain</fullName>
        <ecNumber evidence="11">4.2.1.20</ecNumber>
    </recommendedName>
</protein>
<accession>A0A0B7HBU2</accession>
<dbReference type="UniPathway" id="UPA00035">
    <property type="reaction ID" value="UER00044"/>
</dbReference>
<keyword evidence="14" id="KW-1185">Reference proteome</keyword>
<dbReference type="InterPro" id="IPR006653">
    <property type="entry name" value="Trp_synth_b_CS"/>
</dbReference>
<dbReference type="RefSeq" id="WP_041991782.1">
    <property type="nucleotide sequence ID" value="NZ_CDOD01000018.1"/>
</dbReference>
<evidence type="ECO:0000313" key="14">
    <source>
        <dbReference type="Proteomes" id="UP000038055"/>
    </source>
</evidence>
<comment type="function">
    <text evidence="11">The beta subunit is responsible for the synthesis of L-tryptophan from indole and L-serine.</text>
</comment>
<feature type="domain" description="Tryptophan synthase beta chain-like PALP" evidence="12">
    <location>
        <begin position="57"/>
        <end position="379"/>
    </location>
</feature>
<dbReference type="PIRSF" id="PIRSF001413">
    <property type="entry name" value="Trp_syn_beta"/>
    <property type="match status" value="1"/>
</dbReference>
<dbReference type="HAMAP" id="MF_00133">
    <property type="entry name" value="Trp_synth_beta"/>
    <property type="match status" value="1"/>
</dbReference>
<dbReference type="PROSITE" id="PS00168">
    <property type="entry name" value="TRP_SYNTHASE_BETA"/>
    <property type="match status" value="1"/>
</dbReference>
<keyword evidence="5 11" id="KW-0028">Amino-acid biosynthesis</keyword>